<comment type="pathway">
    <text evidence="4 6">Amino-acid degradation; L-kynurenine degradation; L-alanine and anthranilate from L-kynurenine: step 1/1.</text>
</comment>
<evidence type="ECO:0000256" key="1">
    <source>
        <dbReference type="ARBA" id="ARBA00022642"/>
    </source>
</evidence>
<dbReference type="GO" id="GO:0043420">
    <property type="term" value="P:anthranilate metabolic process"/>
    <property type="evidence" value="ECO:0007669"/>
    <property type="project" value="TreeGrafter"/>
</dbReference>
<organism evidence="7 8">
    <name type="scientific">Halomarinibacterium sedimenti</name>
    <dbReference type="NCBI Taxonomy" id="2857106"/>
    <lineage>
        <taxon>Bacteria</taxon>
        <taxon>Pseudomonadati</taxon>
        <taxon>Bacteroidota</taxon>
        <taxon>Flavobacteriia</taxon>
        <taxon>Flavobacteriales</taxon>
        <taxon>Flavobacteriaceae</taxon>
        <taxon>Halomarinibacterium</taxon>
    </lineage>
</organism>
<feature type="modified residue" description="N6-(pyridoxal phosphate)lysine" evidence="4">
    <location>
        <position position="244"/>
    </location>
</feature>
<feature type="binding site" evidence="4">
    <location>
        <position position="243"/>
    </location>
    <ligand>
        <name>pyridoxal 5'-phosphate</name>
        <dbReference type="ChEBI" id="CHEBI:597326"/>
    </ligand>
</feature>
<keyword evidence="8" id="KW-1185">Reference proteome</keyword>
<keyword evidence="3 4" id="KW-0663">Pyridoxal phosphate</keyword>
<comment type="function">
    <text evidence="4 6">Catalyzes the cleavage of L-kynurenine (L-Kyn) and L-3-hydroxykynurenine (L-3OHKyn) into anthranilic acid (AA) and 3-hydroxyanthranilic acid (3-OHAA), respectively.</text>
</comment>
<keyword evidence="2 4" id="KW-0378">Hydrolase</keyword>
<feature type="binding site" evidence="4">
    <location>
        <position position="302"/>
    </location>
    <ligand>
        <name>pyridoxal 5'-phosphate</name>
        <dbReference type="ChEBI" id="CHEBI:597326"/>
    </ligand>
</feature>
<keyword evidence="1 4" id="KW-0662">Pyridine nucleotide biosynthesis</keyword>
<comment type="pathway">
    <text evidence="4 6">Cofactor biosynthesis; NAD(+) biosynthesis; quinolinate from L-kynurenine: step 2/3.</text>
</comment>
<feature type="binding site" evidence="4">
    <location>
        <begin position="133"/>
        <end position="136"/>
    </location>
    <ligand>
        <name>pyridoxal 5'-phosphate</name>
        <dbReference type="ChEBI" id="CHEBI:597326"/>
    </ligand>
</feature>
<dbReference type="PIRSF" id="PIRSF038800">
    <property type="entry name" value="KYNU"/>
    <property type="match status" value="1"/>
</dbReference>
<evidence type="ECO:0000256" key="6">
    <source>
        <dbReference type="PIRNR" id="PIRNR038800"/>
    </source>
</evidence>
<dbReference type="AlphaFoldDB" id="A0A9X1FL08"/>
<evidence type="ECO:0000256" key="5">
    <source>
        <dbReference type="NCBIfam" id="TIGR01814"/>
    </source>
</evidence>
<comment type="subunit">
    <text evidence="4 6">Homodimer.</text>
</comment>
<dbReference type="EC" id="3.7.1.3" evidence="4 5"/>
<evidence type="ECO:0000256" key="4">
    <source>
        <dbReference type="HAMAP-Rule" id="MF_01970"/>
    </source>
</evidence>
<dbReference type="GO" id="GO:0005737">
    <property type="term" value="C:cytoplasm"/>
    <property type="evidence" value="ECO:0007669"/>
    <property type="project" value="UniProtKB-UniRule"/>
</dbReference>
<dbReference type="GO" id="GO:0009435">
    <property type="term" value="P:NAD+ biosynthetic process"/>
    <property type="evidence" value="ECO:0007669"/>
    <property type="project" value="UniProtKB-UniRule"/>
</dbReference>
<dbReference type="GO" id="GO:0019441">
    <property type="term" value="P:L-tryptophan catabolic process to kynurenine"/>
    <property type="evidence" value="ECO:0007669"/>
    <property type="project" value="TreeGrafter"/>
</dbReference>
<feature type="binding site" evidence="4">
    <location>
        <position position="105"/>
    </location>
    <ligand>
        <name>pyridoxal 5'-phosphate</name>
        <dbReference type="ChEBI" id="CHEBI:597326"/>
    </ligand>
</feature>
<dbReference type="FunFam" id="3.40.640.10:FF:000031">
    <property type="entry name" value="Kynureninase"/>
    <property type="match status" value="1"/>
</dbReference>
<feature type="binding site" evidence="4">
    <location>
        <position position="218"/>
    </location>
    <ligand>
        <name>pyridoxal 5'-phosphate</name>
        <dbReference type="ChEBI" id="CHEBI:597326"/>
    </ligand>
</feature>
<feature type="binding site" evidence="4">
    <location>
        <position position="221"/>
    </location>
    <ligand>
        <name>pyridoxal 5'-phosphate</name>
        <dbReference type="ChEBI" id="CHEBI:597326"/>
    </ligand>
</feature>
<dbReference type="Proteomes" id="UP001138686">
    <property type="component" value="Unassembled WGS sequence"/>
</dbReference>
<feature type="binding site" evidence="4">
    <location>
        <position position="274"/>
    </location>
    <ligand>
        <name>pyridoxal 5'-phosphate</name>
        <dbReference type="ChEBI" id="CHEBI:597326"/>
    </ligand>
</feature>
<dbReference type="PANTHER" id="PTHR14084:SF0">
    <property type="entry name" value="KYNURENINASE"/>
    <property type="match status" value="1"/>
</dbReference>
<comment type="catalytic activity">
    <reaction evidence="6">
        <text>3-hydroxy-L-kynurenine + H2O = 3-hydroxyanthranilate + L-alanine + H(+)</text>
        <dbReference type="Rhea" id="RHEA:25143"/>
        <dbReference type="ChEBI" id="CHEBI:15377"/>
        <dbReference type="ChEBI" id="CHEBI:15378"/>
        <dbReference type="ChEBI" id="CHEBI:36559"/>
        <dbReference type="ChEBI" id="CHEBI:57972"/>
        <dbReference type="ChEBI" id="CHEBI:58125"/>
        <dbReference type="EC" id="3.7.1.3"/>
    </reaction>
</comment>
<evidence type="ECO:0000256" key="3">
    <source>
        <dbReference type="ARBA" id="ARBA00022898"/>
    </source>
</evidence>
<sequence>MYQNTLEYAQQCDAQDPLKHFRAQFYFPKDDQGNPLIYLCGNSLGLQPKKTSQFIQEELDDWAKLGVEGHTEAKHPWLPYHEFLTQSMANIVGAKPSEVVIMNGLTANLHLMMVSFYQPTAKRNKIIIESDAFPSDKYAVESQIKFHGYDPKESLILWKPKKGEELCRYEDLEAIMNEQGDEVALIMIGTTNYYSGQSFDIKKITQLGHHHGAIVGFDLAHGAGNILPNLHENGPDFAVWCSYKYLNSGPGSLGGVFVHERHANNPNLNRFAGWWGHNKQTRFNMRHEFDVLPGAEGWQLSNPPILSMAAIRASLSIFEEAGMDNLREKAIKLTGYLEFLLDEMKDDRIQVITPRNPEERGSQLSIQVKSANKELHTKLTKAGVVSDWREPDVIRVAPTALYNSFEDVFHFVERLKQVLN</sequence>
<comment type="cofactor">
    <cofactor evidence="4 6">
        <name>pyridoxal 5'-phosphate</name>
        <dbReference type="ChEBI" id="CHEBI:597326"/>
    </cofactor>
</comment>
<dbReference type="NCBIfam" id="TIGR01814">
    <property type="entry name" value="kynureninase"/>
    <property type="match status" value="1"/>
</dbReference>
<comment type="caution">
    <text evidence="7">The sequence shown here is derived from an EMBL/GenBank/DDBJ whole genome shotgun (WGS) entry which is preliminary data.</text>
</comment>
<comment type="catalytic activity">
    <reaction evidence="4 6">
        <text>L-kynurenine + H2O = anthranilate + L-alanine + H(+)</text>
        <dbReference type="Rhea" id="RHEA:16813"/>
        <dbReference type="ChEBI" id="CHEBI:15377"/>
        <dbReference type="ChEBI" id="CHEBI:15378"/>
        <dbReference type="ChEBI" id="CHEBI:16567"/>
        <dbReference type="ChEBI" id="CHEBI:57959"/>
        <dbReference type="ChEBI" id="CHEBI:57972"/>
        <dbReference type="EC" id="3.7.1.3"/>
    </reaction>
</comment>
<evidence type="ECO:0000256" key="2">
    <source>
        <dbReference type="ARBA" id="ARBA00022801"/>
    </source>
</evidence>
<dbReference type="InterPro" id="IPR010111">
    <property type="entry name" value="Kynureninase"/>
</dbReference>
<gene>
    <name evidence="4 7" type="primary">kynU</name>
    <name evidence="7" type="ORF">KXJ69_00745</name>
</gene>
<proteinExistence type="inferred from homology"/>
<reference evidence="7" key="1">
    <citation type="submission" date="2021-07" db="EMBL/GenBank/DDBJ databases">
        <title>Aureisphaera sp. CAU 1614 isolated from sea sediment.</title>
        <authorList>
            <person name="Kim W."/>
        </authorList>
    </citation>
    <scope>NUCLEOTIDE SEQUENCE</scope>
    <source>
        <strain evidence="7">CAU 1614</strain>
    </source>
</reference>
<comment type="caution">
    <text evidence="4">Lacks conserved residue(s) required for the propagation of feature annotation.</text>
</comment>
<dbReference type="GO" id="GO:0030429">
    <property type="term" value="F:kynureninase activity"/>
    <property type="evidence" value="ECO:0007669"/>
    <property type="project" value="UniProtKB-UniRule"/>
</dbReference>
<dbReference type="GO" id="GO:0097053">
    <property type="term" value="P:L-kynurenine catabolic process"/>
    <property type="evidence" value="ECO:0007669"/>
    <property type="project" value="UniProtKB-UniRule"/>
</dbReference>
<dbReference type="RefSeq" id="WP_219050426.1">
    <property type="nucleotide sequence ID" value="NZ_JAHWDP010000001.1"/>
</dbReference>
<dbReference type="HAMAP" id="MF_01970">
    <property type="entry name" value="Kynureninase"/>
    <property type="match status" value="1"/>
</dbReference>
<accession>A0A9X1FL08</accession>
<comment type="similarity">
    <text evidence="4 6">Belongs to the kynureninase family.</text>
</comment>
<dbReference type="PANTHER" id="PTHR14084">
    <property type="entry name" value="KYNURENINASE"/>
    <property type="match status" value="1"/>
</dbReference>
<protein>
    <recommendedName>
        <fullName evidence="4 5">Kynureninase</fullName>
        <ecNumber evidence="4 5">3.7.1.3</ecNumber>
    </recommendedName>
    <alternativeName>
        <fullName evidence="4">L-kynurenine hydrolase</fullName>
    </alternativeName>
</protein>
<feature type="binding site" evidence="4">
    <location>
        <position position="106"/>
    </location>
    <ligand>
        <name>pyridoxal 5'-phosphate</name>
        <dbReference type="ChEBI" id="CHEBI:597326"/>
    </ligand>
</feature>
<dbReference type="Pfam" id="PF22580">
    <property type="entry name" value="KYNU_C"/>
    <property type="match status" value="1"/>
</dbReference>
<dbReference type="EMBL" id="JAHWDP010000001">
    <property type="protein sequence ID" value="MBW2936611.1"/>
    <property type="molecule type" value="Genomic_DNA"/>
</dbReference>
<evidence type="ECO:0000313" key="8">
    <source>
        <dbReference type="Proteomes" id="UP001138686"/>
    </source>
</evidence>
<dbReference type="GO" id="GO:0019805">
    <property type="term" value="P:quinolinate biosynthetic process"/>
    <property type="evidence" value="ECO:0007669"/>
    <property type="project" value="UniProtKB-UniRule"/>
</dbReference>
<dbReference type="GO" id="GO:0030170">
    <property type="term" value="F:pyridoxal phosphate binding"/>
    <property type="evidence" value="ECO:0007669"/>
    <property type="project" value="UniProtKB-UniRule"/>
</dbReference>
<evidence type="ECO:0000313" key="7">
    <source>
        <dbReference type="EMBL" id="MBW2936611.1"/>
    </source>
</evidence>
<name>A0A9X1FL08_9FLAO</name>